<dbReference type="InterPro" id="IPR011701">
    <property type="entry name" value="MFS"/>
</dbReference>
<feature type="transmembrane region" description="Helical" evidence="7">
    <location>
        <begin position="485"/>
        <end position="507"/>
    </location>
</feature>
<dbReference type="InterPro" id="IPR036259">
    <property type="entry name" value="MFS_trans_sf"/>
</dbReference>
<gene>
    <name evidence="9" type="ORF">E6O75_ATG08613</name>
</gene>
<evidence type="ECO:0000313" key="10">
    <source>
        <dbReference type="Proteomes" id="UP000298493"/>
    </source>
</evidence>
<evidence type="ECO:0000313" key="9">
    <source>
        <dbReference type="EMBL" id="TID15360.1"/>
    </source>
</evidence>
<feature type="transmembrane region" description="Helical" evidence="7">
    <location>
        <begin position="295"/>
        <end position="314"/>
    </location>
</feature>
<feature type="transmembrane region" description="Helical" evidence="7">
    <location>
        <begin position="334"/>
        <end position="358"/>
    </location>
</feature>
<dbReference type="FunFam" id="1.20.1250.20:FF:000082">
    <property type="entry name" value="MFS multidrug transporter, putative"/>
    <property type="match status" value="1"/>
</dbReference>
<accession>A0A4Z1P583</accession>
<keyword evidence="4 7" id="KW-1133">Transmembrane helix</keyword>
<dbReference type="EMBL" id="SNSC02000021">
    <property type="protein sequence ID" value="TID15360.1"/>
    <property type="molecule type" value="Genomic_DNA"/>
</dbReference>
<dbReference type="Pfam" id="PF07690">
    <property type="entry name" value="MFS_1"/>
    <property type="match status" value="1"/>
</dbReference>
<feature type="region of interest" description="Disordered" evidence="6">
    <location>
        <begin position="1"/>
        <end position="65"/>
    </location>
</feature>
<dbReference type="InterPro" id="IPR020846">
    <property type="entry name" value="MFS_dom"/>
</dbReference>
<feature type="transmembrane region" description="Helical" evidence="7">
    <location>
        <begin position="152"/>
        <end position="180"/>
    </location>
</feature>
<dbReference type="GO" id="GO:0000297">
    <property type="term" value="F:spermine transmembrane transporter activity"/>
    <property type="evidence" value="ECO:0007669"/>
    <property type="project" value="TreeGrafter"/>
</dbReference>
<name>A0A4Z1P583_9PEZI</name>
<evidence type="ECO:0000256" key="1">
    <source>
        <dbReference type="ARBA" id="ARBA00004141"/>
    </source>
</evidence>
<protein>
    <submittedName>
        <fullName evidence="9">Putative benomyl methotrexate resistance protein</fullName>
    </submittedName>
</protein>
<keyword evidence="5 7" id="KW-0472">Membrane</keyword>
<evidence type="ECO:0000256" key="3">
    <source>
        <dbReference type="ARBA" id="ARBA00022692"/>
    </source>
</evidence>
<evidence type="ECO:0000259" key="8">
    <source>
        <dbReference type="PROSITE" id="PS50850"/>
    </source>
</evidence>
<evidence type="ECO:0000256" key="2">
    <source>
        <dbReference type="ARBA" id="ARBA00008335"/>
    </source>
</evidence>
<dbReference type="Gene3D" id="1.20.1250.20">
    <property type="entry name" value="MFS general substrate transporter like domains"/>
    <property type="match status" value="1"/>
</dbReference>
<dbReference type="AlphaFoldDB" id="A0A4Z1P583"/>
<comment type="subcellular location">
    <subcellularLocation>
        <location evidence="1">Membrane</location>
        <topology evidence="1">Multi-pass membrane protein</topology>
    </subcellularLocation>
</comment>
<evidence type="ECO:0000256" key="7">
    <source>
        <dbReference type="SAM" id="Phobius"/>
    </source>
</evidence>
<feature type="transmembrane region" description="Helical" evidence="7">
    <location>
        <begin position="77"/>
        <end position="98"/>
    </location>
</feature>
<evidence type="ECO:0000256" key="5">
    <source>
        <dbReference type="ARBA" id="ARBA00023136"/>
    </source>
</evidence>
<dbReference type="SUPFAM" id="SSF103473">
    <property type="entry name" value="MFS general substrate transporter"/>
    <property type="match status" value="1"/>
</dbReference>
<reference evidence="9 10" key="1">
    <citation type="submission" date="2019-04" db="EMBL/GenBank/DDBJ databases">
        <title>High contiguity whole genome sequence and gene annotation resource for two Venturia nashicola isolates.</title>
        <authorList>
            <person name="Prokchorchik M."/>
            <person name="Won K."/>
            <person name="Lee Y."/>
            <person name="Choi E.D."/>
            <person name="Segonzac C."/>
            <person name="Sohn K.H."/>
        </authorList>
    </citation>
    <scope>NUCLEOTIDE SEQUENCE [LARGE SCALE GENOMIC DNA]</scope>
    <source>
        <strain evidence="9 10">PRI2</strain>
    </source>
</reference>
<sequence length="521" mass="56686">MENASSLNRWSGLTGLTPNSSVEGSDSGKENSEFQKETPGASHESNGQADQSSPQSKEIPWQDDPANAHNWSTPSRFFHSIVPSGVAFIAALASSLYTPAVKSVKAEFNVSTVIAILPFSFYVLGLAFGPMIGSPLSETLGRRRVYQLSVPIFALFILGSGFAKSIGTLIICRFLAGFWGSPALSIGSATISDVWPPAQRAIPMAAYVAAPFMGPTLGPLIGGFVVESLGWRWTQWVTLFFTVVFLPPKCILENRAEKSATKKTPTSKTEIANAVKKFVCTGLTRPIHMLFSEPIAGLFSLYIAFNFAIQYSFFVAFPTVFENAYGFNLGSQGLTFLGLGVGIIIAIISIIINSKFVYTPLAVRWKKRHPDAHGESKTKSAASTPPPEYRLFTAFPGSILIPIGLFLFAWTARPSVPWIIPVIAEALFGIGQVLDFMSCTMYLMDTYGPLYGASAMAANTLLRYTMGFAFPLFVDQMYSKLGVAWATSLLGFISIVLTLVPWCFWIWGPKLRALSKYSHGA</sequence>
<feature type="transmembrane region" description="Helical" evidence="7">
    <location>
        <begin position="450"/>
        <end position="473"/>
    </location>
</feature>
<feature type="domain" description="Major facilitator superfamily (MFS) profile" evidence="8">
    <location>
        <begin position="79"/>
        <end position="512"/>
    </location>
</feature>
<keyword evidence="3 7" id="KW-0812">Transmembrane</keyword>
<evidence type="ECO:0000256" key="6">
    <source>
        <dbReference type="SAM" id="MobiDB-lite"/>
    </source>
</evidence>
<dbReference type="PANTHER" id="PTHR23502">
    <property type="entry name" value="MAJOR FACILITATOR SUPERFAMILY"/>
    <property type="match status" value="1"/>
</dbReference>
<evidence type="ECO:0000256" key="4">
    <source>
        <dbReference type="ARBA" id="ARBA00022989"/>
    </source>
</evidence>
<comment type="caution">
    <text evidence="9">The sequence shown here is derived from an EMBL/GenBank/DDBJ whole genome shotgun (WGS) entry which is preliminary data.</text>
</comment>
<dbReference type="GO" id="GO:0015606">
    <property type="term" value="F:spermidine transmembrane transporter activity"/>
    <property type="evidence" value="ECO:0007669"/>
    <property type="project" value="TreeGrafter"/>
</dbReference>
<feature type="compositionally biased region" description="Basic and acidic residues" evidence="6">
    <location>
        <begin position="26"/>
        <end position="36"/>
    </location>
</feature>
<dbReference type="Proteomes" id="UP000298493">
    <property type="component" value="Unassembled WGS sequence"/>
</dbReference>
<feature type="compositionally biased region" description="Polar residues" evidence="6">
    <location>
        <begin position="43"/>
        <end position="56"/>
    </location>
</feature>
<feature type="compositionally biased region" description="Polar residues" evidence="6">
    <location>
        <begin position="1"/>
        <end position="24"/>
    </location>
</feature>
<dbReference type="GO" id="GO:0005886">
    <property type="term" value="C:plasma membrane"/>
    <property type="evidence" value="ECO:0007669"/>
    <property type="project" value="TreeGrafter"/>
</dbReference>
<dbReference type="PANTHER" id="PTHR23502:SF38">
    <property type="entry name" value="POLYAMINE TRANSPORTER 4"/>
    <property type="match status" value="1"/>
</dbReference>
<proteinExistence type="inferred from homology"/>
<feature type="transmembrane region" description="Helical" evidence="7">
    <location>
        <begin position="201"/>
        <end position="221"/>
    </location>
</feature>
<feature type="transmembrane region" description="Helical" evidence="7">
    <location>
        <begin position="418"/>
        <end position="443"/>
    </location>
</feature>
<comment type="similarity">
    <text evidence="2">Belongs to the major facilitator superfamily.</text>
</comment>
<feature type="transmembrane region" description="Helical" evidence="7">
    <location>
        <begin position="389"/>
        <end position="412"/>
    </location>
</feature>
<dbReference type="CDD" id="cd17323">
    <property type="entry name" value="MFS_Tpo1_MDR_like"/>
    <property type="match status" value="1"/>
</dbReference>
<feature type="transmembrane region" description="Helical" evidence="7">
    <location>
        <begin position="110"/>
        <end position="132"/>
    </location>
</feature>
<dbReference type="PROSITE" id="PS50850">
    <property type="entry name" value="MFS"/>
    <property type="match status" value="1"/>
</dbReference>
<dbReference type="STRING" id="86259.A0A4Z1P583"/>
<keyword evidence="10" id="KW-1185">Reference proteome</keyword>
<organism evidence="9 10">
    <name type="scientific">Venturia nashicola</name>
    <dbReference type="NCBI Taxonomy" id="86259"/>
    <lineage>
        <taxon>Eukaryota</taxon>
        <taxon>Fungi</taxon>
        <taxon>Dikarya</taxon>
        <taxon>Ascomycota</taxon>
        <taxon>Pezizomycotina</taxon>
        <taxon>Dothideomycetes</taxon>
        <taxon>Pleosporomycetidae</taxon>
        <taxon>Venturiales</taxon>
        <taxon>Venturiaceae</taxon>
        <taxon>Venturia</taxon>
    </lineage>
</organism>